<feature type="transmembrane region" description="Helical" evidence="1">
    <location>
        <begin position="12"/>
        <end position="37"/>
    </location>
</feature>
<organism evidence="2 3">
    <name type="scientific">Metarhizobium album</name>
    <dbReference type="NCBI Taxonomy" id="2182425"/>
    <lineage>
        <taxon>Bacteria</taxon>
        <taxon>Pseudomonadati</taxon>
        <taxon>Pseudomonadota</taxon>
        <taxon>Alphaproteobacteria</taxon>
        <taxon>Hyphomicrobiales</taxon>
        <taxon>Rhizobiaceae</taxon>
        <taxon>Metarhizobium</taxon>
    </lineage>
</organism>
<dbReference type="AlphaFoldDB" id="A0A2U2DXP5"/>
<feature type="transmembrane region" description="Helical" evidence="1">
    <location>
        <begin position="79"/>
        <end position="99"/>
    </location>
</feature>
<dbReference type="InterPro" id="IPR010865">
    <property type="entry name" value="DUF1499"/>
</dbReference>
<sequence>MTIRYDRPVSHAAYLSCRLGQFSFLLFVVVLVAHRFGLMITPYFVALVLLSVAFAALAILFAAVGLMRLWQVAAKGGGAAVKGLVYALPPLLLFGLASYDYLRYPPIYDISTDVIDAPPWLEPSTVDQLWLRRPAEVGPEDREAQMLAYPALTGRRYDGALDRVYQAVSKVAHQQRIVIVKTEGVEKTEADIGDLPAKQEAKEGDDEAVADTLDNVPVPLPRPEQEEEPLFGRDSDVLLQGEIRTLVLGLRFDAAIRLREEAETTLVDIRIASRYGPHDLGMGADLAESYLKALDAELLGIAGD</sequence>
<dbReference type="Pfam" id="PF07386">
    <property type="entry name" value="DUF1499"/>
    <property type="match status" value="1"/>
</dbReference>
<name>A0A2U2DXP5_9HYPH</name>
<keyword evidence="1" id="KW-0472">Membrane</keyword>
<dbReference type="RefSeq" id="WP_109456611.1">
    <property type="nucleotide sequence ID" value="NZ_QFBC01000001.1"/>
</dbReference>
<accession>A0A2U2DXP5</accession>
<comment type="caution">
    <text evidence="2">The sequence shown here is derived from an EMBL/GenBank/DDBJ whole genome shotgun (WGS) entry which is preliminary data.</text>
</comment>
<evidence type="ECO:0000313" key="2">
    <source>
        <dbReference type="EMBL" id="PWE58095.1"/>
    </source>
</evidence>
<keyword evidence="1" id="KW-0812">Transmembrane</keyword>
<gene>
    <name evidence="2" type="ORF">DEM27_02595</name>
</gene>
<reference evidence="2 3" key="1">
    <citation type="submission" date="2018-05" db="EMBL/GenBank/DDBJ databases">
        <title>The draft genome of strain NS-104.</title>
        <authorList>
            <person name="Hang P."/>
            <person name="Jiang J."/>
        </authorList>
    </citation>
    <scope>NUCLEOTIDE SEQUENCE [LARGE SCALE GENOMIC DNA]</scope>
    <source>
        <strain evidence="2 3">NS-104</strain>
    </source>
</reference>
<evidence type="ECO:0000313" key="3">
    <source>
        <dbReference type="Proteomes" id="UP000245252"/>
    </source>
</evidence>
<evidence type="ECO:0000256" key="1">
    <source>
        <dbReference type="SAM" id="Phobius"/>
    </source>
</evidence>
<feature type="transmembrane region" description="Helical" evidence="1">
    <location>
        <begin position="43"/>
        <end position="67"/>
    </location>
</feature>
<keyword evidence="1" id="KW-1133">Transmembrane helix</keyword>
<dbReference type="EMBL" id="QFBC01000001">
    <property type="protein sequence ID" value="PWE58095.1"/>
    <property type="molecule type" value="Genomic_DNA"/>
</dbReference>
<evidence type="ECO:0008006" key="4">
    <source>
        <dbReference type="Google" id="ProtNLM"/>
    </source>
</evidence>
<dbReference type="OrthoDB" id="1523552at2"/>
<proteinExistence type="predicted"/>
<keyword evidence="3" id="KW-1185">Reference proteome</keyword>
<dbReference type="Proteomes" id="UP000245252">
    <property type="component" value="Unassembled WGS sequence"/>
</dbReference>
<protein>
    <recommendedName>
        <fullName evidence="4">DUF1499 domain-containing protein</fullName>
    </recommendedName>
</protein>